<evidence type="ECO:0000313" key="2">
    <source>
        <dbReference type="EMBL" id="TKA31820.1"/>
    </source>
</evidence>
<sequence>MLTRNLKRALLDSRSSLPPTFLLPWAAGITTVSHTTESGNVPPPLANSSKHASIERRALHPSRKPVPAPYQPQPRSNEPKLPPPSATPPALSDSVRELLPVLQAQGPHHITAHLYDRPYLLTQGDTVRLPFLMQGVEPGDVLRLDKASILGSRDYTLKAAAAPPKLKSSTMTTITVNDPTTGNLASESKVMPDPSAGVEMPAGPSANRVAAPHFIPHIAKGKYSYLDERLFVCRVVVMGIESEPMRFKEKTKRRQRRVKTVKSKHRYTILKVKEVRVRSIDEIEGGLEGEEGPQHHKGGDVQGGSDQGSIIQDSIIQISITQTTVVFQTSMPSRRSSRKSGKKQTRDAMKHHLNELTTLSRKNPQPDPSKPTVNSTRSVQKVFDVKELLDMILLLLPVADILKAQRALKVVHEYLKASSPRLSKHMYLAGDESAEFRTLFPWLQSSLSGGVAAPSFGVRLAREKLDVPEDDANQIDCDFELDVEFRPDFDMELPFVGERWRAMLICQPPIKTLYYYVDFEESAKMLDCGPMRCCNGVFHRATGITVGDIIEESKRQRKGTEEYGLQRWLMGGRFVFHVMFRDGSPEKAIFSRQDDQGRLQNDMGGSGSAYDDSWLGDVKAYGIVPNNSED</sequence>
<proteinExistence type="predicted"/>
<feature type="region of interest" description="Disordered" evidence="1">
    <location>
        <begin position="34"/>
        <end position="92"/>
    </location>
</feature>
<feature type="region of interest" description="Disordered" evidence="1">
    <location>
        <begin position="285"/>
        <end position="306"/>
    </location>
</feature>
<name>A0A4U0U923_9PEZI</name>
<dbReference type="InterPro" id="IPR036164">
    <property type="entry name" value="bL21-like_sf"/>
</dbReference>
<dbReference type="SUPFAM" id="SSF141091">
    <property type="entry name" value="L21p-like"/>
    <property type="match status" value="1"/>
</dbReference>
<organism evidence="2 3">
    <name type="scientific">Salinomyces thailandicus</name>
    <dbReference type="NCBI Taxonomy" id="706561"/>
    <lineage>
        <taxon>Eukaryota</taxon>
        <taxon>Fungi</taxon>
        <taxon>Dikarya</taxon>
        <taxon>Ascomycota</taxon>
        <taxon>Pezizomycotina</taxon>
        <taxon>Dothideomycetes</taxon>
        <taxon>Dothideomycetidae</taxon>
        <taxon>Mycosphaerellales</taxon>
        <taxon>Teratosphaeriaceae</taxon>
        <taxon>Salinomyces</taxon>
    </lineage>
</organism>
<reference evidence="2 3" key="1">
    <citation type="submission" date="2017-03" db="EMBL/GenBank/DDBJ databases">
        <title>Genomes of endolithic fungi from Antarctica.</title>
        <authorList>
            <person name="Coleine C."/>
            <person name="Masonjones S."/>
            <person name="Stajich J.E."/>
        </authorList>
    </citation>
    <scope>NUCLEOTIDE SEQUENCE [LARGE SCALE GENOMIC DNA]</scope>
    <source>
        <strain evidence="2 3">CCFEE 6315</strain>
    </source>
</reference>
<comment type="caution">
    <text evidence="2">The sequence shown here is derived from an EMBL/GenBank/DDBJ whole genome shotgun (WGS) entry which is preliminary data.</text>
</comment>
<evidence type="ECO:0000256" key="1">
    <source>
        <dbReference type="SAM" id="MobiDB-lite"/>
    </source>
</evidence>
<protein>
    <submittedName>
        <fullName evidence="2">Uncharacterized protein</fullName>
    </submittedName>
</protein>
<dbReference type="Proteomes" id="UP000308549">
    <property type="component" value="Unassembled WGS sequence"/>
</dbReference>
<dbReference type="AlphaFoldDB" id="A0A4U0U923"/>
<gene>
    <name evidence="2" type="ORF">B0A50_01899</name>
</gene>
<dbReference type="EMBL" id="NAJL01000007">
    <property type="protein sequence ID" value="TKA31820.1"/>
    <property type="molecule type" value="Genomic_DNA"/>
</dbReference>
<keyword evidence="3" id="KW-1185">Reference proteome</keyword>
<feature type="compositionally biased region" description="Basic and acidic residues" evidence="1">
    <location>
        <begin position="344"/>
        <end position="354"/>
    </location>
</feature>
<evidence type="ECO:0000313" key="3">
    <source>
        <dbReference type="Proteomes" id="UP000308549"/>
    </source>
</evidence>
<accession>A0A4U0U923</accession>
<dbReference type="OrthoDB" id="5994at2759"/>
<feature type="region of interest" description="Disordered" evidence="1">
    <location>
        <begin position="327"/>
        <end position="376"/>
    </location>
</feature>